<feature type="region of interest" description="Disordered" evidence="2">
    <location>
        <begin position="1"/>
        <end position="23"/>
    </location>
</feature>
<comment type="caution">
    <text evidence="3">The sequence shown here is derived from an EMBL/GenBank/DDBJ whole genome shotgun (WGS) entry which is preliminary data.</text>
</comment>
<gene>
    <name evidence="3" type="ORF">DPX39_100137500</name>
</gene>
<proteinExistence type="predicted"/>
<feature type="compositionally biased region" description="Basic and acidic residues" evidence="2">
    <location>
        <begin position="167"/>
        <end position="181"/>
    </location>
</feature>
<evidence type="ECO:0000256" key="1">
    <source>
        <dbReference type="SAM" id="Coils"/>
    </source>
</evidence>
<dbReference type="AlphaFoldDB" id="A0A3L6KVY1"/>
<organism evidence="3">
    <name type="scientific">Trypanosoma brucei equiperdum</name>
    <dbReference type="NCBI Taxonomy" id="630700"/>
    <lineage>
        <taxon>Eukaryota</taxon>
        <taxon>Discoba</taxon>
        <taxon>Euglenozoa</taxon>
        <taxon>Kinetoplastea</taxon>
        <taxon>Metakinetoplastina</taxon>
        <taxon>Trypanosomatida</taxon>
        <taxon>Trypanosomatidae</taxon>
        <taxon>Trypanosoma</taxon>
    </lineage>
</organism>
<reference evidence="3" key="1">
    <citation type="submission" date="2018-09" db="EMBL/GenBank/DDBJ databases">
        <title>whole genome sequence of T. equiperdum IVM-t1 strain.</title>
        <authorList>
            <person name="Suganuma K."/>
        </authorList>
    </citation>
    <scope>NUCLEOTIDE SEQUENCE [LARGE SCALE GENOMIC DNA]</scope>
    <source>
        <strain evidence="3">IVM-t1</strain>
    </source>
</reference>
<evidence type="ECO:0000256" key="2">
    <source>
        <dbReference type="SAM" id="MobiDB-lite"/>
    </source>
</evidence>
<feature type="region of interest" description="Disordered" evidence="2">
    <location>
        <begin position="155"/>
        <end position="181"/>
    </location>
</feature>
<protein>
    <submittedName>
        <fullName evidence="3">Uncharacterized protein</fullName>
    </submittedName>
</protein>
<dbReference type="Proteomes" id="UP000266743">
    <property type="component" value="Chromosome 10"/>
</dbReference>
<keyword evidence="1" id="KW-0175">Coiled coil</keyword>
<feature type="compositionally biased region" description="Basic residues" evidence="2">
    <location>
        <begin position="1"/>
        <end position="22"/>
    </location>
</feature>
<dbReference type="EMBL" id="QSBY01000010">
    <property type="protein sequence ID" value="RHW68552.1"/>
    <property type="molecule type" value="Genomic_DNA"/>
</dbReference>
<sequence length="181" mass="20901">MGKRRVGGNSRVLRKKKVRGAKKGSCLDSVAAVIAAARGVKTVPLRMKKMTGHKRSGKRDQDVFAALRTERSKLLKRQAAERMVLKEHTRELEARRQRIRKGEDAKMERRELGKYIRQLQKEQEEKHRKELGAIEEAILLRTGKKASNKICQHEEWEDIDDDDEEGVGEHELHEMFAHLTT</sequence>
<accession>A0A3L6KVY1</accession>
<feature type="coiled-coil region" evidence="1">
    <location>
        <begin position="85"/>
        <end position="125"/>
    </location>
</feature>
<feature type="compositionally biased region" description="Acidic residues" evidence="2">
    <location>
        <begin position="155"/>
        <end position="166"/>
    </location>
</feature>
<name>A0A3L6KVY1_9TRYP</name>
<evidence type="ECO:0000313" key="3">
    <source>
        <dbReference type="EMBL" id="RHW68552.1"/>
    </source>
</evidence>